<dbReference type="PANTHER" id="PTHR32309:SF13">
    <property type="entry name" value="FERRIC ENTEROBACTIN TRANSPORT PROTEIN FEPE"/>
    <property type="match status" value="1"/>
</dbReference>
<evidence type="ECO:0000256" key="1">
    <source>
        <dbReference type="SAM" id="Phobius"/>
    </source>
</evidence>
<dbReference type="GO" id="GO:0005886">
    <property type="term" value="C:plasma membrane"/>
    <property type="evidence" value="ECO:0007669"/>
    <property type="project" value="TreeGrafter"/>
</dbReference>
<protein>
    <submittedName>
        <fullName evidence="3">Tyrosine-protein kinase transmembrane modulator EpsC</fullName>
    </submittedName>
</protein>
<dbReference type="Proteomes" id="UP000049855">
    <property type="component" value="Unassembled WGS sequence"/>
</dbReference>
<keyword evidence="4" id="KW-1185">Reference proteome</keyword>
<feature type="transmembrane region" description="Helical" evidence="1">
    <location>
        <begin position="340"/>
        <end position="365"/>
    </location>
</feature>
<dbReference type="Pfam" id="PF13807">
    <property type="entry name" value="GNVR"/>
    <property type="match status" value="1"/>
</dbReference>
<keyword evidence="3" id="KW-0418">Kinase</keyword>
<feature type="domain" description="Tyrosine-protein kinase G-rich" evidence="2">
    <location>
        <begin position="283"/>
        <end position="360"/>
    </location>
</feature>
<keyword evidence="3" id="KW-0808">Transferase</keyword>
<proteinExistence type="predicted"/>
<dbReference type="AlphaFoldDB" id="A0A0U1L5A6"/>
<keyword evidence="1 3" id="KW-0812">Transmembrane</keyword>
<dbReference type="EMBL" id="CTRP01000015">
    <property type="protein sequence ID" value="CQR74871.1"/>
    <property type="molecule type" value="Genomic_DNA"/>
</dbReference>
<evidence type="ECO:0000259" key="2">
    <source>
        <dbReference type="Pfam" id="PF13807"/>
    </source>
</evidence>
<evidence type="ECO:0000313" key="4">
    <source>
        <dbReference type="Proteomes" id="UP000049855"/>
    </source>
</evidence>
<name>A0A0U1L5A6_9FIRM</name>
<sequence length="408" mass="45224">MPPTYETKVTIRVKPAARSVTDAGGAAWQSEELARQKMYTFAELIKSRSVVEAAIGKLGADEQASLRYETVIDRITVRPLKDTEILNTFVLAGSPQEAQNLANALAVAVNEMSLDIARAEGKETRIFIGDRLAEKKRELDEAGKALVDYKKNNRIVAITEQARAFVERQSILKKLDTENQLVLGAAYAKQKTPDIIVDTPVVQLYRNRLAEQEAELAGLSKSLTDEHPRVVNLKASIAENQKRLQTELIRIAIGEVSLGETQRTNLQRITSQEEKELANLPATETQLARLMLDYSVAESAYATLAKRYEEARISEIMESANLQVIDMAALPEDPVKPKKIFNLCIAAIMGLFIGTMATFFVEYFYKTIDTVADLQHYLSVPVIGVIPKVGSRSQSWTGSRKADGENHG</sequence>
<keyword evidence="1" id="KW-1133">Transmembrane helix</keyword>
<dbReference type="PANTHER" id="PTHR32309">
    <property type="entry name" value="TYROSINE-PROTEIN KINASE"/>
    <property type="match status" value="1"/>
</dbReference>
<reference evidence="4" key="1">
    <citation type="submission" date="2015-03" db="EMBL/GenBank/DDBJ databases">
        <authorList>
            <person name="Nijsse Bart"/>
        </authorList>
    </citation>
    <scope>NUCLEOTIDE SEQUENCE [LARGE SCALE GENOMIC DNA]</scope>
</reference>
<dbReference type="GO" id="GO:0004713">
    <property type="term" value="F:protein tyrosine kinase activity"/>
    <property type="evidence" value="ECO:0007669"/>
    <property type="project" value="TreeGrafter"/>
</dbReference>
<accession>A0A0U1L5A6</accession>
<evidence type="ECO:0000313" key="3">
    <source>
        <dbReference type="EMBL" id="CQR74871.1"/>
    </source>
</evidence>
<dbReference type="InterPro" id="IPR050445">
    <property type="entry name" value="Bact_polysacc_biosynth/exp"/>
</dbReference>
<dbReference type="InterPro" id="IPR032807">
    <property type="entry name" value="GNVR"/>
</dbReference>
<keyword evidence="1" id="KW-0472">Membrane</keyword>
<gene>
    <name evidence="3" type="ORF">SpAn4DRAFT_4228</name>
</gene>
<organism evidence="3 4">
    <name type="scientific">Sporomusa ovata</name>
    <dbReference type="NCBI Taxonomy" id="2378"/>
    <lineage>
        <taxon>Bacteria</taxon>
        <taxon>Bacillati</taxon>
        <taxon>Bacillota</taxon>
        <taxon>Negativicutes</taxon>
        <taxon>Selenomonadales</taxon>
        <taxon>Sporomusaceae</taxon>
        <taxon>Sporomusa</taxon>
    </lineage>
</organism>